<evidence type="ECO:0000313" key="1">
    <source>
        <dbReference type="EMBL" id="OMJ92454.1"/>
    </source>
</evidence>
<comment type="caution">
    <text evidence="1">The sequence shown here is derived from an EMBL/GenBank/DDBJ whole genome shotgun (WGS) entry which is preliminary data.</text>
</comment>
<protein>
    <submittedName>
        <fullName evidence="1">Uncharacterized protein</fullName>
    </submittedName>
</protein>
<organism evidence="1 2">
    <name type="scientific">Stentor coeruleus</name>
    <dbReference type="NCBI Taxonomy" id="5963"/>
    <lineage>
        <taxon>Eukaryota</taxon>
        <taxon>Sar</taxon>
        <taxon>Alveolata</taxon>
        <taxon>Ciliophora</taxon>
        <taxon>Postciliodesmatophora</taxon>
        <taxon>Heterotrichea</taxon>
        <taxon>Heterotrichida</taxon>
        <taxon>Stentoridae</taxon>
        <taxon>Stentor</taxon>
    </lineage>
</organism>
<proteinExistence type="predicted"/>
<sequence length="205" mass="23939">MILNLNTNPTSLRYANAQKSISKAWKSYQPKCASKNPKAAMPKNLEKAYESMLTIQEDFIEQREKIRSQLNTLSKYKETLSTIETPEPKRRSLMQILSPRNAIRRFSIQKIQRKSPSEKNSIIKLEKGRDIDFVMKNCEDFIEKNRNLSRDLPALQKFVSKSFKKIQKALNTVSRDGYSGEISYKCFNKRLVKGFYDVPKRFTEL</sequence>
<dbReference type="EMBL" id="MPUH01000061">
    <property type="protein sequence ID" value="OMJ92454.1"/>
    <property type="molecule type" value="Genomic_DNA"/>
</dbReference>
<reference evidence="1 2" key="1">
    <citation type="submission" date="2016-11" db="EMBL/GenBank/DDBJ databases">
        <title>The macronuclear genome of Stentor coeruleus: a giant cell with tiny introns.</title>
        <authorList>
            <person name="Slabodnick M."/>
            <person name="Ruby J.G."/>
            <person name="Reiff S.B."/>
            <person name="Swart E.C."/>
            <person name="Gosai S."/>
            <person name="Prabakaran S."/>
            <person name="Witkowska E."/>
            <person name="Larue G.E."/>
            <person name="Fisher S."/>
            <person name="Freeman R.M."/>
            <person name="Gunawardena J."/>
            <person name="Chu W."/>
            <person name="Stover N.A."/>
            <person name="Gregory B.D."/>
            <person name="Nowacki M."/>
            <person name="Derisi J."/>
            <person name="Roy S.W."/>
            <person name="Marshall W.F."/>
            <person name="Sood P."/>
        </authorList>
    </citation>
    <scope>NUCLEOTIDE SEQUENCE [LARGE SCALE GENOMIC DNA]</scope>
    <source>
        <strain evidence="1">WM001</strain>
    </source>
</reference>
<dbReference type="Proteomes" id="UP000187209">
    <property type="component" value="Unassembled WGS sequence"/>
</dbReference>
<keyword evidence="2" id="KW-1185">Reference proteome</keyword>
<accession>A0A1R2CTW5</accession>
<name>A0A1R2CTW5_9CILI</name>
<evidence type="ECO:0000313" key="2">
    <source>
        <dbReference type="Proteomes" id="UP000187209"/>
    </source>
</evidence>
<gene>
    <name evidence="1" type="ORF">SteCoe_4793</name>
</gene>
<dbReference type="AlphaFoldDB" id="A0A1R2CTW5"/>